<keyword evidence="3" id="KW-1185">Reference proteome</keyword>
<dbReference type="AlphaFoldDB" id="A0AAI8YYH5"/>
<evidence type="ECO:0000256" key="1">
    <source>
        <dbReference type="SAM" id="Coils"/>
    </source>
</evidence>
<dbReference type="EMBL" id="CAVMBE010000023">
    <property type="protein sequence ID" value="CAK4006812.1"/>
    <property type="molecule type" value="Genomic_DNA"/>
</dbReference>
<proteinExistence type="predicted"/>
<comment type="caution">
    <text evidence="2">The sequence shown here is derived from an EMBL/GenBank/DDBJ whole genome shotgun (WGS) entry which is preliminary data.</text>
</comment>
<evidence type="ECO:0000313" key="2">
    <source>
        <dbReference type="EMBL" id="CAK4006812.1"/>
    </source>
</evidence>
<keyword evidence="1" id="KW-0175">Coiled coil</keyword>
<name>A0AAI8YYH5_9PEZI</name>
<feature type="coiled-coil region" evidence="1">
    <location>
        <begin position="15"/>
        <end position="63"/>
    </location>
</feature>
<sequence length="328" mass="37206">MDFEGVSPRDLLRRMDALEANNVALSTENAALRRRVDTMETQMEALEARAEDLTMKVAVLRESKWQPSSQRVFATLELIEQILLLVPAKQLFSLQRVSRVFQHAITGLSSLQTPMFQNAKDKVLPSPQLPMRRELSPALALNPFLNELKGQWRSSAGHGGDYSGIDLKLFPSKWQDASYWVYDDLAASFSVRIGSVQDTRAAINALSTSLGRTYMTSPALPTSIRVNFVDALRIRDRREYERACKLPSSCPPNVTAIVEVWPATLLHMLKVADILERYYRAGEKEWIRHEVDQIWTPKSAAEVERTLLTVVRTRPTYSGWTTEGPYRP</sequence>
<dbReference type="Proteomes" id="UP001296104">
    <property type="component" value="Unassembled WGS sequence"/>
</dbReference>
<organism evidence="2 3">
    <name type="scientific">Lecanosticta acicola</name>
    <dbReference type="NCBI Taxonomy" id="111012"/>
    <lineage>
        <taxon>Eukaryota</taxon>
        <taxon>Fungi</taxon>
        <taxon>Dikarya</taxon>
        <taxon>Ascomycota</taxon>
        <taxon>Pezizomycotina</taxon>
        <taxon>Dothideomycetes</taxon>
        <taxon>Dothideomycetidae</taxon>
        <taxon>Mycosphaerellales</taxon>
        <taxon>Mycosphaerellaceae</taxon>
        <taxon>Lecanosticta</taxon>
    </lineage>
</organism>
<reference evidence="2" key="1">
    <citation type="submission" date="2023-11" db="EMBL/GenBank/DDBJ databases">
        <authorList>
            <person name="Alioto T."/>
            <person name="Alioto T."/>
            <person name="Gomez Garrido J."/>
        </authorList>
    </citation>
    <scope>NUCLEOTIDE SEQUENCE</scope>
</reference>
<accession>A0AAI8YYH5</accession>
<evidence type="ECO:0000313" key="3">
    <source>
        <dbReference type="Proteomes" id="UP001296104"/>
    </source>
</evidence>
<protein>
    <submittedName>
        <fullName evidence="2">Uncharacterized protein</fullName>
    </submittedName>
</protein>
<gene>
    <name evidence="2" type="ORF">LECACI_7A004323</name>
</gene>